<keyword evidence="8 9" id="KW-0961">Cell wall biogenesis/degradation</keyword>
<evidence type="ECO:0000313" key="12">
    <source>
        <dbReference type="EMBL" id="AJI24865.1"/>
    </source>
</evidence>
<gene>
    <name evidence="12" type="primary">lytR</name>
    <name evidence="9" type="synonym">tagU</name>
    <name evidence="12" type="ORF">BG04_3442</name>
</gene>
<dbReference type="PANTHER" id="PTHR33392:SF6">
    <property type="entry name" value="POLYISOPRENYL-TEICHOIC ACID--PEPTIDOGLYCAN TEICHOIC ACID TRANSFERASE TAGU"/>
    <property type="match status" value="1"/>
</dbReference>
<dbReference type="PANTHER" id="PTHR33392">
    <property type="entry name" value="POLYISOPRENYL-TEICHOIC ACID--PEPTIDOGLYCAN TEICHOIC ACID TRANSFERASE TAGU"/>
    <property type="match status" value="1"/>
</dbReference>
<dbReference type="HAMAP" id="MF_01140">
    <property type="entry name" value="TagU_transferase"/>
    <property type="match status" value="1"/>
</dbReference>
<evidence type="ECO:0000256" key="6">
    <source>
        <dbReference type="ARBA" id="ARBA00022989"/>
    </source>
</evidence>
<evidence type="ECO:0000256" key="3">
    <source>
        <dbReference type="ARBA" id="ARBA00022679"/>
    </source>
</evidence>
<keyword evidence="7 9" id="KW-0472">Membrane</keyword>
<evidence type="ECO:0000256" key="1">
    <source>
        <dbReference type="ARBA" id="ARBA00006068"/>
    </source>
</evidence>
<dbReference type="EC" id="2.7.8.-" evidence="9"/>
<evidence type="ECO:0000259" key="11">
    <source>
        <dbReference type="Pfam" id="PF03816"/>
    </source>
</evidence>
<dbReference type="AlphaFoldDB" id="A0A0B6AJ04"/>
<feature type="domain" description="Cell envelope-related transcriptional attenuator" evidence="11">
    <location>
        <begin position="96"/>
        <end position="237"/>
    </location>
</feature>
<comment type="function">
    <text evidence="9">May catalyze the final step in cell wall teichoic acid biosynthesis, the transfer of the anionic cell wall polymers (APs) from their lipid-linked precursor to the cell wall peptidoglycan (PG).</text>
</comment>
<dbReference type="GO" id="GO:0005886">
    <property type="term" value="C:plasma membrane"/>
    <property type="evidence" value="ECO:0007669"/>
    <property type="project" value="UniProtKB-SubCell"/>
</dbReference>
<protein>
    <recommendedName>
        <fullName evidence="9">Polyisoprenyl-teichoic acid--peptidoglycan teichoic acid transferase TagU</fullName>
        <ecNumber evidence="9">2.7.8.-</ecNumber>
    </recommendedName>
</protein>
<comment type="pathway">
    <text evidence="9">Cell wall biogenesis.</text>
</comment>
<dbReference type="EMBL" id="CP009920">
    <property type="protein sequence ID" value="AJI24865.1"/>
    <property type="molecule type" value="Genomic_DNA"/>
</dbReference>
<dbReference type="GO" id="GO:0070726">
    <property type="term" value="P:cell wall assembly"/>
    <property type="evidence" value="ECO:0007669"/>
    <property type="project" value="UniProtKB-UniRule"/>
</dbReference>
<proteinExistence type="inferred from homology"/>
<evidence type="ECO:0000256" key="8">
    <source>
        <dbReference type="ARBA" id="ARBA00023316"/>
    </source>
</evidence>
<comment type="subcellular location">
    <subcellularLocation>
        <location evidence="9">Cell membrane</location>
        <topology evidence="9">Single-pass type II membrane protein</topology>
    </subcellularLocation>
</comment>
<evidence type="ECO:0000256" key="7">
    <source>
        <dbReference type="ARBA" id="ARBA00023136"/>
    </source>
</evidence>
<name>A0A0B6AJ04_PRIM2</name>
<sequence>MEEQVQPSNARRRKRKKPKKKRAFKIILGIILVLILGVAGYAYSIWHSVEKTFTQTHEPLKRDVSEKRSNKVSLENGDPISILLLGVDQRAGDRGRSDSTILMTVNPKTQSMKMVSIPRDTRTEIVGKGTQDKINHAYAFGGVDMAVNTVEKFLDVPVDYYVQVNMESFKDIVDAVGGVTVNNNLAFNYDGYSFQKGPLKLDGKEALAFTRMRKQDPRGDFGRQQRQRQVIEGVIDEGASVQSLTNYGTILDAIGQNVKTNLTFDDMKQIQSNYKDARKNSEQLQINGKGEKINGIYYYAVSDDTRNQLSTELKESLNLK</sequence>
<comment type="similarity">
    <text evidence="1 9">Belongs to the LytR/CpsA/Psr (LCP) family.</text>
</comment>
<evidence type="ECO:0000313" key="13">
    <source>
        <dbReference type="Proteomes" id="UP000031829"/>
    </source>
</evidence>
<dbReference type="GeneID" id="93641501"/>
<feature type="topological domain" description="Extracellular" evidence="9">
    <location>
        <begin position="44"/>
        <end position="320"/>
    </location>
</feature>
<dbReference type="Gene3D" id="3.40.630.190">
    <property type="entry name" value="LCP protein"/>
    <property type="match status" value="1"/>
</dbReference>
<keyword evidence="5 9" id="KW-0735">Signal-anchor</keyword>
<evidence type="ECO:0000256" key="2">
    <source>
        <dbReference type="ARBA" id="ARBA00022475"/>
    </source>
</evidence>
<evidence type="ECO:0000256" key="9">
    <source>
        <dbReference type="HAMAP-Rule" id="MF_01140"/>
    </source>
</evidence>
<accession>A0A0B6AJ04</accession>
<dbReference type="Pfam" id="PF03816">
    <property type="entry name" value="LytR_cpsA_psr"/>
    <property type="match status" value="1"/>
</dbReference>
<dbReference type="Proteomes" id="UP000031829">
    <property type="component" value="Chromosome"/>
</dbReference>
<evidence type="ECO:0000256" key="5">
    <source>
        <dbReference type="ARBA" id="ARBA00022968"/>
    </source>
</evidence>
<dbReference type="RefSeq" id="WP_034653725.1">
    <property type="nucleotide sequence ID" value="NZ_BCVB01000003.1"/>
</dbReference>
<dbReference type="HOGENOM" id="CLU_016455_2_2_9"/>
<reference evidence="12 13" key="1">
    <citation type="journal article" date="2015" name="Genome Announc.">
        <title>Complete genome sequences for 35 biothreat assay-relevant bacillus species.</title>
        <authorList>
            <person name="Johnson S.L."/>
            <person name="Daligault H.E."/>
            <person name="Davenport K.W."/>
            <person name="Jaissle J."/>
            <person name="Frey K.G."/>
            <person name="Ladner J.T."/>
            <person name="Broomall S.M."/>
            <person name="Bishop-Lilly K.A."/>
            <person name="Bruce D.C."/>
            <person name="Gibbons H.S."/>
            <person name="Coyne S.R."/>
            <person name="Lo C.C."/>
            <person name="Meincke L."/>
            <person name="Munk A.C."/>
            <person name="Koroleva G.I."/>
            <person name="Rosenzweig C.N."/>
            <person name="Palacios G.F."/>
            <person name="Redden C.L."/>
            <person name="Minogue T.D."/>
            <person name="Chain P.S."/>
        </authorList>
    </citation>
    <scope>NUCLEOTIDE SEQUENCE [LARGE SCALE GENOMIC DNA]</scope>
    <source>
        <strain evidence="13">ATCC 14581 / DSM 32 / JCM 2506 / NBRC 15308 / NCIMB 9376 / NCTC 10342 / NRRL B-14308 / VKM B-512</strain>
    </source>
</reference>
<feature type="topological domain" description="Cytoplasmic" evidence="9">
    <location>
        <begin position="1"/>
        <end position="22"/>
    </location>
</feature>
<evidence type="ECO:0000256" key="10">
    <source>
        <dbReference type="SAM" id="Phobius"/>
    </source>
</evidence>
<evidence type="ECO:0000256" key="4">
    <source>
        <dbReference type="ARBA" id="ARBA00022692"/>
    </source>
</evidence>
<organism evidence="12 13">
    <name type="scientific">Priestia megaterium (strain ATCC 14581 / DSM 32 / CCUG 1817 / JCM 2506 / NBRC 15308 / NCIMB 9376 / NCTC 10342 / NRRL B-14308 / VKM B-512 / Ford 19)</name>
    <name type="common">Bacillus megaterium</name>
    <dbReference type="NCBI Taxonomy" id="1348623"/>
    <lineage>
        <taxon>Bacteria</taxon>
        <taxon>Bacillati</taxon>
        <taxon>Bacillota</taxon>
        <taxon>Bacilli</taxon>
        <taxon>Bacillales</taxon>
        <taxon>Bacillaceae</taxon>
        <taxon>Priestia</taxon>
    </lineage>
</organism>
<dbReference type="KEGG" id="bmeg:BG04_3442"/>
<dbReference type="GO" id="GO:0016780">
    <property type="term" value="F:phosphotransferase activity, for other substituted phosphate groups"/>
    <property type="evidence" value="ECO:0007669"/>
    <property type="project" value="UniProtKB-UniRule"/>
</dbReference>
<dbReference type="InterPro" id="IPR004474">
    <property type="entry name" value="LytR_CpsA_psr"/>
</dbReference>
<dbReference type="InterPro" id="IPR023734">
    <property type="entry name" value="TagU"/>
</dbReference>
<dbReference type="NCBIfam" id="TIGR00350">
    <property type="entry name" value="lytR_cpsA_psr"/>
    <property type="match status" value="1"/>
</dbReference>
<keyword evidence="2 9" id="KW-1003">Cell membrane</keyword>
<dbReference type="InterPro" id="IPR050922">
    <property type="entry name" value="LytR/CpsA/Psr_CW_biosynth"/>
</dbReference>
<dbReference type="NCBIfam" id="NF006897">
    <property type="entry name" value="PRK09379.1"/>
    <property type="match status" value="1"/>
</dbReference>
<keyword evidence="3 9" id="KW-0808">Transferase</keyword>
<feature type="transmembrane region" description="Helical" evidence="10">
    <location>
        <begin position="23"/>
        <end position="46"/>
    </location>
</feature>
<keyword evidence="6 9" id="KW-1133">Transmembrane helix</keyword>
<keyword evidence="4 9" id="KW-0812">Transmembrane</keyword>